<sequence>MERWDLNGSDSNGATPLVWAAKHGNYRLAKLLLEQQDVNPNISDSDGLLHHLHMLLWAYILKWCSCSWTGRVPIPNCCITLAARHYHMLPIQGMGVAVKLLLEPESVNPDSLDRNGRTPLPYTSTAEGGHEGVVKLFLDRESVNPDSSDMCGGTPLSYAARHGHEGVPIYNRISDELTGTLASQPEKHNPDPIGEQSQLTPGLPATTPAEKAVPGPESAEQDVSPNAADKTPEEQAVSSSRSDQSPTNICPASLPASTIWIFSSETFVLSFIIILFA</sequence>
<dbReference type="PANTHER" id="PTHR24198:SF165">
    <property type="entry name" value="ANKYRIN REPEAT-CONTAINING PROTEIN-RELATED"/>
    <property type="match status" value="1"/>
</dbReference>
<dbReference type="SMART" id="SM00248">
    <property type="entry name" value="ANK"/>
    <property type="match status" value="2"/>
</dbReference>
<evidence type="ECO:0000256" key="3">
    <source>
        <dbReference type="PROSITE-ProRule" id="PRU00023"/>
    </source>
</evidence>
<evidence type="ECO:0000313" key="6">
    <source>
        <dbReference type="Proteomes" id="UP000276215"/>
    </source>
</evidence>
<dbReference type="PROSITE" id="PS50088">
    <property type="entry name" value="ANK_REPEAT"/>
    <property type="match status" value="1"/>
</dbReference>
<dbReference type="Gene3D" id="1.25.40.20">
    <property type="entry name" value="Ankyrin repeat-containing domain"/>
    <property type="match status" value="2"/>
</dbReference>
<dbReference type="PROSITE" id="PS50297">
    <property type="entry name" value="ANK_REP_REGION"/>
    <property type="match status" value="1"/>
</dbReference>
<dbReference type="EMBL" id="ML120558">
    <property type="protein sequence ID" value="RPA89753.1"/>
    <property type="molecule type" value="Genomic_DNA"/>
</dbReference>
<organism evidence="5 6">
    <name type="scientific">Choiromyces venosus 120613-1</name>
    <dbReference type="NCBI Taxonomy" id="1336337"/>
    <lineage>
        <taxon>Eukaryota</taxon>
        <taxon>Fungi</taxon>
        <taxon>Dikarya</taxon>
        <taxon>Ascomycota</taxon>
        <taxon>Pezizomycotina</taxon>
        <taxon>Pezizomycetes</taxon>
        <taxon>Pezizales</taxon>
        <taxon>Tuberaceae</taxon>
        <taxon>Choiromyces</taxon>
    </lineage>
</organism>
<evidence type="ECO:0000256" key="1">
    <source>
        <dbReference type="ARBA" id="ARBA00022737"/>
    </source>
</evidence>
<dbReference type="Pfam" id="PF12796">
    <property type="entry name" value="Ank_2"/>
    <property type="match status" value="1"/>
</dbReference>
<dbReference type="InterPro" id="IPR036770">
    <property type="entry name" value="Ankyrin_rpt-contain_sf"/>
</dbReference>
<gene>
    <name evidence="5" type="ORF">L873DRAFT_1795923</name>
</gene>
<dbReference type="AlphaFoldDB" id="A0A3N4IU90"/>
<feature type="repeat" description="ANK" evidence="3">
    <location>
        <begin position="12"/>
        <end position="34"/>
    </location>
</feature>
<feature type="region of interest" description="Disordered" evidence="4">
    <location>
        <begin position="182"/>
        <end position="249"/>
    </location>
</feature>
<name>A0A3N4IU90_9PEZI</name>
<dbReference type="SUPFAM" id="SSF48403">
    <property type="entry name" value="Ankyrin repeat"/>
    <property type="match status" value="1"/>
</dbReference>
<protein>
    <submittedName>
        <fullName evidence="5">Ankyrin</fullName>
    </submittedName>
</protein>
<reference evidence="5 6" key="1">
    <citation type="journal article" date="2018" name="Nat. Ecol. Evol.">
        <title>Pezizomycetes genomes reveal the molecular basis of ectomycorrhizal truffle lifestyle.</title>
        <authorList>
            <person name="Murat C."/>
            <person name="Payen T."/>
            <person name="Noel B."/>
            <person name="Kuo A."/>
            <person name="Morin E."/>
            <person name="Chen J."/>
            <person name="Kohler A."/>
            <person name="Krizsan K."/>
            <person name="Balestrini R."/>
            <person name="Da Silva C."/>
            <person name="Montanini B."/>
            <person name="Hainaut M."/>
            <person name="Levati E."/>
            <person name="Barry K.W."/>
            <person name="Belfiori B."/>
            <person name="Cichocki N."/>
            <person name="Clum A."/>
            <person name="Dockter R.B."/>
            <person name="Fauchery L."/>
            <person name="Guy J."/>
            <person name="Iotti M."/>
            <person name="Le Tacon F."/>
            <person name="Lindquist E.A."/>
            <person name="Lipzen A."/>
            <person name="Malagnac F."/>
            <person name="Mello A."/>
            <person name="Molinier V."/>
            <person name="Miyauchi S."/>
            <person name="Poulain J."/>
            <person name="Riccioni C."/>
            <person name="Rubini A."/>
            <person name="Sitrit Y."/>
            <person name="Splivallo R."/>
            <person name="Traeger S."/>
            <person name="Wang M."/>
            <person name="Zifcakova L."/>
            <person name="Wipf D."/>
            <person name="Zambonelli A."/>
            <person name="Paolocci F."/>
            <person name="Nowrousian M."/>
            <person name="Ottonello S."/>
            <person name="Baldrian P."/>
            <person name="Spatafora J.W."/>
            <person name="Henrissat B."/>
            <person name="Nagy L.G."/>
            <person name="Aury J.M."/>
            <person name="Wincker P."/>
            <person name="Grigoriev I.V."/>
            <person name="Bonfante P."/>
            <person name="Martin F.M."/>
        </authorList>
    </citation>
    <scope>NUCLEOTIDE SEQUENCE [LARGE SCALE GENOMIC DNA]</scope>
    <source>
        <strain evidence="5 6">120613-1</strain>
    </source>
</reference>
<keyword evidence="6" id="KW-1185">Reference proteome</keyword>
<dbReference type="STRING" id="1336337.A0A3N4IU90"/>
<dbReference type="PANTHER" id="PTHR24198">
    <property type="entry name" value="ANKYRIN REPEAT AND PROTEIN KINASE DOMAIN-CONTAINING PROTEIN"/>
    <property type="match status" value="1"/>
</dbReference>
<dbReference type="Proteomes" id="UP000276215">
    <property type="component" value="Unassembled WGS sequence"/>
</dbReference>
<proteinExistence type="predicted"/>
<dbReference type="InterPro" id="IPR002110">
    <property type="entry name" value="Ankyrin_rpt"/>
</dbReference>
<evidence type="ECO:0000313" key="5">
    <source>
        <dbReference type="EMBL" id="RPA89753.1"/>
    </source>
</evidence>
<evidence type="ECO:0000256" key="4">
    <source>
        <dbReference type="SAM" id="MobiDB-lite"/>
    </source>
</evidence>
<feature type="compositionally biased region" description="Polar residues" evidence="4">
    <location>
        <begin position="236"/>
        <end position="249"/>
    </location>
</feature>
<dbReference type="Pfam" id="PF00023">
    <property type="entry name" value="Ank"/>
    <property type="match status" value="1"/>
</dbReference>
<keyword evidence="1" id="KW-0677">Repeat</keyword>
<accession>A0A3N4IU90</accession>
<evidence type="ECO:0000256" key="2">
    <source>
        <dbReference type="ARBA" id="ARBA00023043"/>
    </source>
</evidence>
<keyword evidence="2 3" id="KW-0040">ANK repeat</keyword>